<keyword evidence="1" id="KW-0732">Signal</keyword>
<sequence>MKKLLGLSTVMITAITLGACATTPTQGLAIQKENNQYEVTGVGKTQLIAKNNAIAAANSTCGKRAAPIMINEQTKYSGALNGVVDEQTGQLITAAAGVLGSALGKPNSLEKDTDYQSVLTFSCKAAS</sequence>
<gene>
    <name evidence="2" type="ORF">EC844_13212</name>
</gene>
<proteinExistence type="predicted"/>
<evidence type="ECO:0000313" key="2">
    <source>
        <dbReference type="EMBL" id="TCM60485.1"/>
    </source>
</evidence>
<reference evidence="2 3" key="1">
    <citation type="submission" date="2019-03" db="EMBL/GenBank/DDBJ databases">
        <title>Genomic analyses of the natural microbiome of Caenorhabditis elegans.</title>
        <authorList>
            <person name="Samuel B."/>
        </authorList>
    </citation>
    <scope>NUCLEOTIDE SEQUENCE [LARGE SCALE GENOMIC DNA]</scope>
    <source>
        <strain evidence="2 3">JUb89</strain>
    </source>
</reference>
<dbReference type="Proteomes" id="UP000294963">
    <property type="component" value="Unassembled WGS sequence"/>
</dbReference>
<evidence type="ECO:0000313" key="3">
    <source>
        <dbReference type="Proteomes" id="UP000294963"/>
    </source>
</evidence>
<dbReference type="EMBL" id="SLVJ01000032">
    <property type="protein sequence ID" value="TCM60485.1"/>
    <property type="molecule type" value="Genomic_DNA"/>
</dbReference>
<feature type="signal peptide" evidence="1">
    <location>
        <begin position="1"/>
        <end position="21"/>
    </location>
</feature>
<feature type="chain" id="PRO_5021005655" evidence="1">
    <location>
        <begin position="22"/>
        <end position="127"/>
    </location>
</feature>
<dbReference type="AlphaFoldDB" id="A0A4R1XG84"/>
<accession>A0A4R1XG84</accession>
<keyword evidence="3" id="KW-1185">Reference proteome</keyword>
<dbReference type="PROSITE" id="PS51257">
    <property type="entry name" value="PROKAR_LIPOPROTEIN"/>
    <property type="match status" value="1"/>
</dbReference>
<organism evidence="2 3">
    <name type="scientific">Acinetobacter calcoaceticus</name>
    <dbReference type="NCBI Taxonomy" id="471"/>
    <lineage>
        <taxon>Bacteria</taxon>
        <taxon>Pseudomonadati</taxon>
        <taxon>Pseudomonadota</taxon>
        <taxon>Gammaproteobacteria</taxon>
        <taxon>Moraxellales</taxon>
        <taxon>Moraxellaceae</taxon>
        <taxon>Acinetobacter</taxon>
        <taxon>Acinetobacter calcoaceticus/baumannii complex</taxon>
    </lineage>
</organism>
<comment type="caution">
    <text evidence="2">The sequence shown here is derived from an EMBL/GenBank/DDBJ whole genome shotgun (WGS) entry which is preliminary data.</text>
</comment>
<protein>
    <submittedName>
        <fullName evidence="2">Uncharacterized protein</fullName>
    </submittedName>
</protein>
<dbReference type="OrthoDB" id="6705556at2"/>
<name>A0A4R1XG84_ACICA</name>
<evidence type="ECO:0000256" key="1">
    <source>
        <dbReference type="SAM" id="SignalP"/>
    </source>
</evidence>